<gene>
    <name evidence="1" type="ORF">MNBD_ACTINO02-1306</name>
</gene>
<evidence type="ECO:0008006" key="2">
    <source>
        <dbReference type="Google" id="ProtNLM"/>
    </source>
</evidence>
<dbReference type="EMBL" id="UOEK01000412">
    <property type="protein sequence ID" value="VAW07668.1"/>
    <property type="molecule type" value="Genomic_DNA"/>
</dbReference>
<name>A0A3B0SQA2_9ZZZZ</name>
<dbReference type="AlphaFoldDB" id="A0A3B0SQA2"/>
<proteinExistence type="predicted"/>
<accession>A0A3B0SQA2</accession>
<sequence length="169" mass="18267">MTSSPFVVDITDLLRGSTGTRPEQFAAPVEWQLGETTLVAEPPLDVALTLARISGGIVAFGTATATARSICDRCLGEYETKLSAVVQVSLLFEVDEDDEDAYIIDSPRVDLEPIIRDEVLLGFPVRSLCGDDCVGLVDHPESDLNTDAHDTEATGSPFSVLRDLLETRE</sequence>
<evidence type="ECO:0000313" key="1">
    <source>
        <dbReference type="EMBL" id="VAW07668.1"/>
    </source>
</evidence>
<reference evidence="1" key="1">
    <citation type="submission" date="2018-06" db="EMBL/GenBank/DDBJ databases">
        <authorList>
            <person name="Zhirakovskaya E."/>
        </authorList>
    </citation>
    <scope>NUCLEOTIDE SEQUENCE</scope>
</reference>
<organism evidence="1">
    <name type="scientific">hydrothermal vent metagenome</name>
    <dbReference type="NCBI Taxonomy" id="652676"/>
    <lineage>
        <taxon>unclassified sequences</taxon>
        <taxon>metagenomes</taxon>
        <taxon>ecological metagenomes</taxon>
    </lineage>
</organism>
<dbReference type="Pfam" id="PF02620">
    <property type="entry name" value="YceD"/>
    <property type="match status" value="1"/>
</dbReference>
<dbReference type="InterPro" id="IPR003772">
    <property type="entry name" value="YceD"/>
</dbReference>
<protein>
    <recommendedName>
        <fullName evidence="2">COG1399 protein, clustered with ribosomal protein L32p</fullName>
    </recommendedName>
</protein>